<name>A0ACB8QHZ5_9AGAM</name>
<sequence length="741" mass="80434">MSWHPTGFAAKNETDSRAVMPPQHISALPMARTPTPTKMAASSPAAPASRLRTPSPRIRSSSAPRPMSTYHSPRLLTPTVSPPPDLPTPLSTMRKRVEKSSVVRRPAPSSLSSTTKLPRRSPEPEISARKPALRSLTLPSLMKPEDAYPTPPSTKRAFRHVTFFEPDSPSPSPTPLPASPIEDEDRQSSPGSAPCLSPIHGVHPAVVPKSLAKEIPEPDPSVKLERRLLKPLDVRPLRVKARSTPRLAPLLPRLPSETERSLLEQVTNFIEEWRSMFVSENFRRDWVAFLEEKGEEAAMFIADGERGREGDSAETEPRTSLAPESTAINEDDTNKTSLDGAQDAAEDEQKHRRRESPMSAILTILSREESRVTTPEPTNERRTPHSVLGGPPRIPLPRVPPPPTFKSLLPEASTFAGLQNASKPLSKPFTTPSTPLASSIIKSSSNSVQTSPTQAPSSPSFKSPHISSPSSPSAKSTITKKPVPLSLKQSTVHSSPPSSPPSASAQDRQIVHSPRRDTLPLLPSPLSQTSFTPRSLPTDVSPLGLASVPTGLSLTENPWQALDEASEPRASQNTLRTPPRFSGPYLNMKQSSSAYELSMRDLASSKATLTPPMTSALSFSSTSTHSLSSTSRVPLRTPYVPLEHPRAPPRPQSLQPPSISRSSSLLGIRSLFRRSSRVDASEERRRRAESLKSMIGGPQRVSMAGLSVGLAERAIDLTRVTLAEEDESSGSSDGERKHRPT</sequence>
<proteinExistence type="predicted"/>
<dbReference type="EMBL" id="MU273579">
    <property type="protein sequence ID" value="KAI0031459.1"/>
    <property type="molecule type" value="Genomic_DNA"/>
</dbReference>
<accession>A0ACB8QHZ5</accession>
<reference evidence="1" key="1">
    <citation type="submission" date="2021-02" db="EMBL/GenBank/DDBJ databases">
        <authorList>
            <consortium name="DOE Joint Genome Institute"/>
            <person name="Ahrendt S."/>
            <person name="Looney B.P."/>
            <person name="Miyauchi S."/>
            <person name="Morin E."/>
            <person name="Drula E."/>
            <person name="Courty P.E."/>
            <person name="Chicoki N."/>
            <person name="Fauchery L."/>
            <person name="Kohler A."/>
            <person name="Kuo A."/>
            <person name="Labutti K."/>
            <person name="Pangilinan J."/>
            <person name="Lipzen A."/>
            <person name="Riley R."/>
            <person name="Andreopoulos W."/>
            <person name="He G."/>
            <person name="Johnson J."/>
            <person name="Barry K.W."/>
            <person name="Grigoriev I.V."/>
            <person name="Nagy L."/>
            <person name="Hibbett D."/>
            <person name="Henrissat B."/>
            <person name="Matheny P.B."/>
            <person name="Labbe J."/>
            <person name="Martin F."/>
        </authorList>
    </citation>
    <scope>NUCLEOTIDE SEQUENCE</scope>
    <source>
        <strain evidence="1">EC-137</strain>
    </source>
</reference>
<evidence type="ECO:0000313" key="2">
    <source>
        <dbReference type="Proteomes" id="UP000814128"/>
    </source>
</evidence>
<reference evidence="1" key="2">
    <citation type="journal article" date="2022" name="New Phytol.">
        <title>Evolutionary transition to the ectomycorrhizal habit in the genomes of a hyperdiverse lineage of mushroom-forming fungi.</title>
        <authorList>
            <person name="Looney B."/>
            <person name="Miyauchi S."/>
            <person name="Morin E."/>
            <person name="Drula E."/>
            <person name="Courty P.E."/>
            <person name="Kohler A."/>
            <person name="Kuo A."/>
            <person name="LaButti K."/>
            <person name="Pangilinan J."/>
            <person name="Lipzen A."/>
            <person name="Riley R."/>
            <person name="Andreopoulos W."/>
            <person name="He G."/>
            <person name="Johnson J."/>
            <person name="Nolan M."/>
            <person name="Tritt A."/>
            <person name="Barry K.W."/>
            <person name="Grigoriev I.V."/>
            <person name="Nagy L.G."/>
            <person name="Hibbett D."/>
            <person name="Henrissat B."/>
            <person name="Matheny P.B."/>
            <person name="Labbe J."/>
            <person name="Martin F.M."/>
        </authorList>
    </citation>
    <scope>NUCLEOTIDE SEQUENCE</scope>
    <source>
        <strain evidence="1">EC-137</strain>
    </source>
</reference>
<evidence type="ECO:0000313" key="1">
    <source>
        <dbReference type="EMBL" id="KAI0031459.1"/>
    </source>
</evidence>
<comment type="caution">
    <text evidence="1">The sequence shown here is derived from an EMBL/GenBank/DDBJ whole genome shotgun (WGS) entry which is preliminary data.</text>
</comment>
<protein>
    <submittedName>
        <fullName evidence="1">Uncharacterized protein</fullName>
    </submittedName>
</protein>
<dbReference type="Proteomes" id="UP000814128">
    <property type="component" value="Unassembled WGS sequence"/>
</dbReference>
<organism evidence="1 2">
    <name type="scientific">Vararia minispora EC-137</name>
    <dbReference type="NCBI Taxonomy" id="1314806"/>
    <lineage>
        <taxon>Eukaryota</taxon>
        <taxon>Fungi</taxon>
        <taxon>Dikarya</taxon>
        <taxon>Basidiomycota</taxon>
        <taxon>Agaricomycotina</taxon>
        <taxon>Agaricomycetes</taxon>
        <taxon>Russulales</taxon>
        <taxon>Lachnocladiaceae</taxon>
        <taxon>Vararia</taxon>
    </lineage>
</organism>
<keyword evidence="2" id="KW-1185">Reference proteome</keyword>
<gene>
    <name evidence="1" type="ORF">K488DRAFT_71377</name>
</gene>